<reference evidence="1 2" key="1">
    <citation type="submission" date="2009-01" db="EMBL/GenBank/DDBJ databases">
        <authorList>
            <person name="Qin X."/>
            <person name="Bachman B."/>
            <person name="Battles P."/>
            <person name="Bell A."/>
            <person name="Bess C."/>
            <person name="Bickham C."/>
            <person name="Chaboub L."/>
            <person name="Chen D."/>
            <person name="Coyle M."/>
            <person name="Deiros D.R."/>
            <person name="Dinh H."/>
            <person name="Forbes L."/>
            <person name="Fowler G."/>
            <person name="Francisco L."/>
            <person name="Fu Q."/>
            <person name="Gubbala S."/>
            <person name="Hale W."/>
            <person name="Han Y."/>
            <person name="Hemphill L."/>
            <person name="Highlander S.K."/>
            <person name="Hirani K."/>
            <person name="Hogues M."/>
            <person name="Jackson L."/>
            <person name="Jakkamsetti A."/>
            <person name="Javaid M."/>
            <person name="Jiang H."/>
            <person name="Korchina V."/>
            <person name="Kovar C."/>
            <person name="Lara F."/>
            <person name="Lee S."/>
            <person name="Mata R."/>
            <person name="Mathew T."/>
            <person name="Moen C."/>
            <person name="Morales K."/>
            <person name="Munidasa M."/>
            <person name="Nazareth L."/>
            <person name="Ngo R."/>
            <person name="Nguyen L."/>
            <person name="Okwuonu G."/>
            <person name="Ongeri F."/>
            <person name="Patil S."/>
            <person name="Petrosino J."/>
            <person name="Pham C."/>
            <person name="Pham P."/>
            <person name="Pu L.-L."/>
            <person name="Puazo M."/>
            <person name="Raj R."/>
            <person name="Reid J."/>
            <person name="Rouhana J."/>
            <person name="Saada N."/>
            <person name="Shang Y."/>
            <person name="Simmons D."/>
            <person name="Thornton R."/>
            <person name="Warren J."/>
            <person name="Weissenberger G."/>
            <person name="Zhang J."/>
            <person name="Zhang L."/>
            <person name="Zhou C."/>
            <person name="Zhu D."/>
            <person name="Muzny D."/>
            <person name="Worley K."/>
            <person name="Gibbs R."/>
        </authorList>
    </citation>
    <scope>NUCLEOTIDE SEQUENCE [LARGE SCALE GENOMIC DNA]</scope>
    <source>
        <strain evidence="1 2">ATCC 51866</strain>
    </source>
</reference>
<gene>
    <name evidence="1" type="ORF">HMPREF0293_0061</name>
</gene>
<proteinExistence type="predicted"/>
<organism evidence="1 2">
    <name type="scientific">Corynebacterium glucuronolyticum ATCC 51866</name>
    <dbReference type="NCBI Taxonomy" id="548478"/>
    <lineage>
        <taxon>Bacteria</taxon>
        <taxon>Bacillati</taxon>
        <taxon>Actinomycetota</taxon>
        <taxon>Actinomycetes</taxon>
        <taxon>Mycobacteriales</taxon>
        <taxon>Corynebacteriaceae</taxon>
        <taxon>Corynebacterium</taxon>
    </lineage>
</organism>
<evidence type="ECO:0000313" key="2">
    <source>
        <dbReference type="Proteomes" id="UP000006237"/>
    </source>
</evidence>
<protein>
    <submittedName>
        <fullName evidence="1">Uncharacterized protein</fullName>
    </submittedName>
</protein>
<dbReference type="Proteomes" id="UP000006237">
    <property type="component" value="Unassembled WGS sequence"/>
</dbReference>
<sequence length="44" mass="5299">MRDASVLGLFPRYHPQWAWWATRIPLLREFLTSNLVIVLQKHTH</sequence>
<comment type="caution">
    <text evidence="1">The sequence shown here is derived from an EMBL/GenBank/DDBJ whole genome shotgun (WGS) entry which is preliminary data.</text>
</comment>
<dbReference type="EMBL" id="ACHF01000005">
    <property type="protein sequence ID" value="EEI64471.1"/>
    <property type="molecule type" value="Genomic_DNA"/>
</dbReference>
<name>A0ABM9XTF0_9CORY</name>
<accession>A0ABM9XTF0</accession>
<evidence type="ECO:0000313" key="1">
    <source>
        <dbReference type="EMBL" id="EEI64471.1"/>
    </source>
</evidence>
<keyword evidence="2" id="KW-1185">Reference proteome</keyword>